<dbReference type="EMBL" id="FCNP01000030">
    <property type="protein sequence ID" value="CVI57412.1"/>
    <property type="molecule type" value="Genomic_DNA"/>
</dbReference>
<evidence type="ECO:0000313" key="2">
    <source>
        <dbReference type="Proteomes" id="UP000192140"/>
    </source>
</evidence>
<accession>A0A1S7TS21</accession>
<protein>
    <recommendedName>
        <fullName evidence="3">Xylose isomerase-like TIM barrel domain-containing protein</fullName>
    </recommendedName>
</protein>
<proteinExistence type="predicted"/>
<reference evidence="1" key="1">
    <citation type="submission" date="2016-01" db="EMBL/GenBank/DDBJ databases">
        <authorList>
            <person name="Regsiter A."/>
            <person name="william w."/>
        </authorList>
    </citation>
    <scope>NUCLEOTIDE SEQUENCE</scope>
    <source>
        <strain evidence="1">NCPPB 1641</strain>
    </source>
</reference>
<sequence>MSSWRRAACFQATSHLSERRYDVKGFGVHAMVWSLKWDHENARRSIAAAADYGQDFIEIPLIDIPSVDAKHTRALLEKSACAPSARWCCRSPPGRPYVPMRQSTI</sequence>
<evidence type="ECO:0000313" key="1">
    <source>
        <dbReference type="EMBL" id="CVI57412.1"/>
    </source>
</evidence>
<gene>
    <name evidence="1" type="ORF">AGR7A_Lc10107</name>
</gene>
<evidence type="ECO:0008006" key="3">
    <source>
        <dbReference type="Google" id="ProtNLM"/>
    </source>
</evidence>
<dbReference type="AlphaFoldDB" id="A0A1S7TS21"/>
<keyword evidence="2" id="KW-1185">Reference proteome</keyword>
<comment type="caution">
    <text evidence="1">The sequence shown here is derived from an EMBL/GenBank/DDBJ whole genome shotgun (WGS) entry which is preliminary data.</text>
</comment>
<dbReference type="Proteomes" id="UP000192140">
    <property type="component" value="Unassembled WGS sequence"/>
</dbReference>
<dbReference type="Gene3D" id="3.20.20.150">
    <property type="entry name" value="Divalent-metal-dependent TIM barrel enzymes"/>
    <property type="match status" value="1"/>
</dbReference>
<name>A0A1S7TS21_9HYPH</name>
<organism evidence="1 2">
    <name type="scientific">Agrobacterium deltaense NCPPB 1641</name>
    <dbReference type="NCBI Taxonomy" id="1183425"/>
    <lineage>
        <taxon>Bacteria</taxon>
        <taxon>Pseudomonadati</taxon>
        <taxon>Pseudomonadota</taxon>
        <taxon>Alphaproteobacteria</taxon>
        <taxon>Hyphomicrobiales</taxon>
        <taxon>Rhizobiaceae</taxon>
        <taxon>Rhizobium/Agrobacterium group</taxon>
        <taxon>Agrobacterium</taxon>
    </lineage>
</organism>